<dbReference type="OrthoDB" id="9810561at2"/>
<evidence type="ECO:0000256" key="8">
    <source>
        <dbReference type="ARBA" id="ARBA00025340"/>
    </source>
</evidence>
<keyword evidence="6 9" id="KW-0811">Translocation</keyword>
<dbReference type="AlphaFoldDB" id="I5B4L4"/>
<comment type="subunit">
    <text evidence="9">Forms a complex with TatC.</text>
</comment>
<evidence type="ECO:0000256" key="4">
    <source>
        <dbReference type="ARBA" id="ARBA00022927"/>
    </source>
</evidence>
<evidence type="ECO:0000256" key="7">
    <source>
        <dbReference type="ARBA" id="ARBA00023136"/>
    </source>
</evidence>
<feature type="compositionally biased region" description="Basic and acidic residues" evidence="10">
    <location>
        <begin position="67"/>
        <end position="81"/>
    </location>
</feature>
<keyword evidence="12" id="KW-1185">Reference proteome</keyword>
<dbReference type="STRING" id="879212.DespoDRAFT_02582"/>
<evidence type="ECO:0000256" key="6">
    <source>
        <dbReference type="ARBA" id="ARBA00023010"/>
    </source>
</evidence>
<reference evidence="11 12" key="1">
    <citation type="submission" date="2011-09" db="EMBL/GenBank/DDBJ databases">
        <authorList>
            <consortium name="US DOE Joint Genome Institute (JGI-PGF)"/>
            <person name="Lucas S."/>
            <person name="Han J."/>
            <person name="Lapidus A."/>
            <person name="Cheng J.-F."/>
            <person name="Goodwin L."/>
            <person name="Pitluck S."/>
            <person name="Peters L."/>
            <person name="Land M.L."/>
            <person name="Hauser L."/>
            <person name="Orellana R."/>
            <person name="Lovley D."/>
            <person name="Woyke T.J."/>
        </authorList>
    </citation>
    <scope>NUCLEOTIDE SEQUENCE [LARGE SCALE GENOMIC DNA]</scope>
    <source>
        <strain evidence="11 12">2ac9</strain>
    </source>
</reference>
<organism evidence="11 12">
    <name type="scientific">Desulfobacter postgatei 2ac9</name>
    <dbReference type="NCBI Taxonomy" id="879212"/>
    <lineage>
        <taxon>Bacteria</taxon>
        <taxon>Pseudomonadati</taxon>
        <taxon>Thermodesulfobacteriota</taxon>
        <taxon>Desulfobacteria</taxon>
        <taxon>Desulfobacterales</taxon>
        <taxon>Desulfobacteraceae</taxon>
        <taxon>Desulfobacter</taxon>
    </lineage>
</organism>
<dbReference type="HOGENOM" id="CLU_086034_1_5_7"/>
<evidence type="ECO:0000256" key="5">
    <source>
        <dbReference type="ARBA" id="ARBA00022989"/>
    </source>
</evidence>
<proteinExistence type="inferred from homology"/>
<dbReference type="GO" id="GO:0033281">
    <property type="term" value="C:TAT protein transport complex"/>
    <property type="evidence" value="ECO:0007669"/>
    <property type="project" value="UniProtKB-UniRule"/>
</dbReference>
<comment type="similarity">
    <text evidence="9">Belongs to the TatA/E family.</text>
</comment>
<evidence type="ECO:0000256" key="2">
    <source>
        <dbReference type="ARBA" id="ARBA00022448"/>
    </source>
</evidence>
<comment type="subcellular location">
    <subcellularLocation>
        <location evidence="9">Cell membrane</location>
        <topology evidence="9">Single-pass membrane protein</topology>
    </subcellularLocation>
    <subcellularLocation>
        <location evidence="1">Membrane</location>
        <topology evidence="1">Single-pass membrane protein</topology>
    </subcellularLocation>
</comment>
<dbReference type="InterPro" id="IPR003369">
    <property type="entry name" value="TatA/B/E"/>
</dbReference>
<reference evidence="11 12" key="2">
    <citation type="submission" date="2012-02" db="EMBL/GenBank/DDBJ databases">
        <title>Improved High-Quality Draft sequence of Desulfobacter postgatei 2ac9.</title>
        <authorList>
            <consortium name="US DOE Joint Genome Institute"/>
            <person name="Lucas S."/>
            <person name="Han J."/>
            <person name="Lapidus A."/>
            <person name="Cheng J.-F."/>
            <person name="Goodwin L."/>
            <person name="Pitluck S."/>
            <person name="Peters L."/>
            <person name="Ovchinnikova G."/>
            <person name="Held B."/>
            <person name="Detter J.C."/>
            <person name="Han C."/>
            <person name="Tapia R."/>
            <person name="Land M."/>
            <person name="Hauser L."/>
            <person name="Kyrpides N."/>
            <person name="Ivanova N."/>
            <person name="Pagani I."/>
            <person name="Orellana R."/>
            <person name="Lovley D."/>
            <person name="Woyke T."/>
        </authorList>
    </citation>
    <scope>NUCLEOTIDE SEQUENCE [LARGE SCALE GENOMIC DNA]</scope>
    <source>
        <strain evidence="11 12">2ac9</strain>
    </source>
</reference>
<evidence type="ECO:0000256" key="10">
    <source>
        <dbReference type="SAM" id="MobiDB-lite"/>
    </source>
</evidence>
<keyword evidence="2 9" id="KW-0813">Transport</keyword>
<feature type="region of interest" description="Disordered" evidence="10">
    <location>
        <begin position="59"/>
        <end position="130"/>
    </location>
</feature>
<evidence type="ECO:0000256" key="3">
    <source>
        <dbReference type="ARBA" id="ARBA00022692"/>
    </source>
</evidence>
<feature type="compositionally biased region" description="Low complexity" evidence="10">
    <location>
        <begin position="103"/>
        <end position="112"/>
    </location>
</feature>
<dbReference type="GO" id="GO:0006886">
    <property type="term" value="P:intracellular protein transport"/>
    <property type="evidence" value="ECO:0007669"/>
    <property type="project" value="UniProtKB-ARBA"/>
</dbReference>
<dbReference type="Pfam" id="PF02416">
    <property type="entry name" value="TatA_B_E"/>
    <property type="match status" value="1"/>
</dbReference>
<evidence type="ECO:0000313" key="11">
    <source>
        <dbReference type="EMBL" id="EIM64427.1"/>
    </source>
</evidence>
<name>I5B4L4_9BACT</name>
<sequence>MFGLGMPEILLILAIALIVIGPQKLPEVAKMLGKAMGEFKRSAQELKNSIDIETTVNEAKPKPVKKKLNDVIKDIGTEDPKPQQVSAKPETTDKADEQKAKASPEPAEDNPNAAPPPPASSKTETVTSKE</sequence>
<gene>
    <name evidence="9" type="primary">tatA</name>
    <name evidence="11" type="ORF">DespoDRAFT_02582</name>
</gene>
<dbReference type="GO" id="GO:0008320">
    <property type="term" value="F:protein transmembrane transporter activity"/>
    <property type="evidence" value="ECO:0007669"/>
    <property type="project" value="UniProtKB-UniRule"/>
</dbReference>
<dbReference type="RefSeq" id="WP_004073978.1">
    <property type="nucleotide sequence ID" value="NZ_CM001488.1"/>
</dbReference>
<dbReference type="PRINTS" id="PR01506">
    <property type="entry name" value="TATBPROTEIN"/>
</dbReference>
<keyword evidence="5 9" id="KW-1133">Transmembrane helix</keyword>
<protein>
    <recommendedName>
        <fullName evidence="9">Sec-independent protein translocase protein TatA</fullName>
    </recommendedName>
</protein>
<evidence type="ECO:0000313" key="12">
    <source>
        <dbReference type="Proteomes" id="UP000005778"/>
    </source>
</evidence>
<dbReference type="eggNOG" id="COG1826">
    <property type="taxonomic scope" value="Bacteria"/>
</dbReference>
<dbReference type="Proteomes" id="UP000005778">
    <property type="component" value="Chromosome"/>
</dbReference>
<dbReference type="EMBL" id="CM001488">
    <property type="protein sequence ID" value="EIM64427.1"/>
    <property type="molecule type" value="Genomic_DNA"/>
</dbReference>
<comment type="function">
    <text evidence="8">Part of the twin-arginine translocation (Tat) system that transports large folded proteins containing a characteristic twin-arginine motif in their signal peptide across the thylakoid membrane. Involved in delta pH-dependent protein transport required for chloroplast development, especially thylakoid membrane formation. TATC and TATB mediate precursor recognition, whereas TATA facilitates translocation.</text>
</comment>
<evidence type="ECO:0000256" key="9">
    <source>
        <dbReference type="HAMAP-Rule" id="MF_00236"/>
    </source>
</evidence>
<keyword evidence="3 9" id="KW-0812">Transmembrane</keyword>
<keyword evidence="4 9" id="KW-0653">Protein transport</keyword>
<comment type="function">
    <text evidence="9">Part of the twin-arginine translocation (Tat) system that transports large folded proteins containing a characteristic twin-arginine motif in their signal peptide across membranes. TatA could form the protein-conducting channel of the Tat system.</text>
</comment>
<keyword evidence="9" id="KW-1003">Cell membrane</keyword>
<feature type="compositionally biased region" description="Basic and acidic residues" evidence="10">
    <location>
        <begin position="90"/>
        <end position="102"/>
    </location>
</feature>
<dbReference type="HAMAP" id="MF_00236">
    <property type="entry name" value="TatA_E"/>
    <property type="match status" value="1"/>
</dbReference>
<dbReference type="PANTHER" id="PTHR33162:SF1">
    <property type="entry name" value="SEC-INDEPENDENT PROTEIN TRANSLOCASE PROTEIN TATA, CHLOROPLASTIC"/>
    <property type="match status" value="1"/>
</dbReference>
<dbReference type="PANTHER" id="PTHR33162">
    <property type="entry name" value="SEC-INDEPENDENT PROTEIN TRANSLOCASE PROTEIN TATA, CHLOROPLASTIC"/>
    <property type="match status" value="1"/>
</dbReference>
<keyword evidence="7 9" id="KW-0472">Membrane</keyword>
<dbReference type="InterPro" id="IPR006312">
    <property type="entry name" value="TatA/E"/>
</dbReference>
<evidence type="ECO:0000256" key="1">
    <source>
        <dbReference type="ARBA" id="ARBA00004167"/>
    </source>
</evidence>
<dbReference type="GO" id="GO:0043953">
    <property type="term" value="P:protein transport by the Tat complex"/>
    <property type="evidence" value="ECO:0007669"/>
    <property type="project" value="UniProtKB-UniRule"/>
</dbReference>
<accession>I5B4L4</accession>
<dbReference type="Gene3D" id="1.20.5.3310">
    <property type="match status" value="1"/>
</dbReference>